<dbReference type="Pfam" id="PF00355">
    <property type="entry name" value="Rieske"/>
    <property type="match status" value="1"/>
</dbReference>
<dbReference type="SUPFAM" id="SSF50022">
    <property type="entry name" value="ISP domain"/>
    <property type="match status" value="1"/>
</dbReference>
<evidence type="ECO:0000313" key="7">
    <source>
        <dbReference type="EMBL" id="GAA4338302.1"/>
    </source>
</evidence>
<dbReference type="EMBL" id="BAABFT010000020">
    <property type="protein sequence ID" value="GAA4338302.1"/>
    <property type="molecule type" value="Genomic_DNA"/>
</dbReference>
<comment type="caution">
    <text evidence="7">The sequence shown here is derived from an EMBL/GenBank/DDBJ whole genome shotgun (WGS) entry which is preliminary data.</text>
</comment>
<dbReference type="Gene3D" id="2.102.10.10">
    <property type="entry name" value="Rieske [2Fe-2S] iron-sulphur domain"/>
    <property type="match status" value="1"/>
</dbReference>
<gene>
    <name evidence="7" type="ORF">GCM10023149_48230</name>
</gene>
<evidence type="ECO:0000313" key="8">
    <source>
        <dbReference type="Proteomes" id="UP001500582"/>
    </source>
</evidence>
<keyword evidence="4" id="KW-0411">Iron-sulfur</keyword>
<reference evidence="8" key="1">
    <citation type="journal article" date="2019" name="Int. J. Syst. Evol. Microbiol.">
        <title>The Global Catalogue of Microorganisms (GCM) 10K type strain sequencing project: providing services to taxonomists for standard genome sequencing and annotation.</title>
        <authorList>
            <consortium name="The Broad Institute Genomics Platform"/>
            <consortium name="The Broad Institute Genome Sequencing Center for Infectious Disease"/>
            <person name="Wu L."/>
            <person name="Ma J."/>
        </authorList>
    </citation>
    <scope>NUCLEOTIDE SEQUENCE [LARGE SCALE GENOMIC DNA]</scope>
    <source>
        <strain evidence="8">JCM 17705</strain>
    </source>
</reference>
<accession>A0ABP8HES8</accession>
<keyword evidence="1" id="KW-0001">2Fe-2S</keyword>
<evidence type="ECO:0000259" key="6">
    <source>
        <dbReference type="PROSITE" id="PS51296"/>
    </source>
</evidence>
<evidence type="ECO:0000256" key="4">
    <source>
        <dbReference type="ARBA" id="ARBA00023014"/>
    </source>
</evidence>
<evidence type="ECO:0000256" key="2">
    <source>
        <dbReference type="ARBA" id="ARBA00022723"/>
    </source>
</evidence>
<feature type="domain" description="Rieske" evidence="6">
    <location>
        <begin position="21"/>
        <end position="116"/>
    </location>
</feature>
<keyword evidence="2" id="KW-0479">Metal-binding</keyword>
<dbReference type="InterPro" id="IPR014349">
    <property type="entry name" value="Rieske_Fe-S_prot"/>
</dbReference>
<evidence type="ECO:0000256" key="1">
    <source>
        <dbReference type="ARBA" id="ARBA00022714"/>
    </source>
</evidence>
<keyword evidence="3" id="KW-0408">Iron</keyword>
<protein>
    <submittedName>
        <fullName evidence="7">Rieske (2Fe-2S) protein</fullName>
    </submittedName>
</protein>
<name>A0ABP8HES8_9SPHI</name>
<sequence>MLESCATPLPLLKVAGSKDQEVEVGTENFIPGKVTALVIRTRQMENDILLVKNGEEYKALYLKCTHEGVNLTATANKIYCPSHGSSFDMNGKVLKEPALRPLKTFRTELINNQVIIHLS</sequence>
<keyword evidence="5" id="KW-1015">Disulfide bond</keyword>
<organism evidence="7 8">
    <name type="scientific">Mucilaginibacter gynuensis</name>
    <dbReference type="NCBI Taxonomy" id="1302236"/>
    <lineage>
        <taxon>Bacteria</taxon>
        <taxon>Pseudomonadati</taxon>
        <taxon>Bacteroidota</taxon>
        <taxon>Sphingobacteriia</taxon>
        <taxon>Sphingobacteriales</taxon>
        <taxon>Sphingobacteriaceae</taxon>
        <taxon>Mucilaginibacter</taxon>
    </lineage>
</organism>
<dbReference type="Proteomes" id="UP001500582">
    <property type="component" value="Unassembled WGS sequence"/>
</dbReference>
<proteinExistence type="predicted"/>
<dbReference type="PANTHER" id="PTHR10134">
    <property type="entry name" value="CYTOCHROME B-C1 COMPLEX SUBUNIT RIESKE, MITOCHONDRIAL"/>
    <property type="match status" value="1"/>
</dbReference>
<keyword evidence="8" id="KW-1185">Reference proteome</keyword>
<dbReference type="InterPro" id="IPR036922">
    <property type="entry name" value="Rieske_2Fe-2S_sf"/>
</dbReference>
<evidence type="ECO:0000256" key="5">
    <source>
        <dbReference type="ARBA" id="ARBA00023157"/>
    </source>
</evidence>
<evidence type="ECO:0000256" key="3">
    <source>
        <dbReference type="ARBA" id="ARBA00023004"/>
    </source>
</evidence>
<dbReference type="InterPro" id="IPR017941">
    <property type="entry name" value="Rieske_2Fe-2S"/>
</dbReference>
<dbReference type="CDD" id="cd03467">
    <property type="entry name" value="Rieske"/>
    <property type="match status" value="1"/>
</dbReference>
<dbReference type="PROSITE" id="PS51296">
    <property type="entry name" value="RIESKE"/>
    <property type="match status" value="1"/>
</dbReference>